<dbReference type="CDD" id="cd03443">
    <property type="entry name" value="PaaI_thioesterase"/>
    <property type="match status" value="1"/>
</dbReference>
<reference evidence="5" key="1">
    <citation type="submission" date="2016-10" db="EMBL/GenBank/DDBJ databases">
        <authorList>
            <person name="Varghese N."/>
            <person name="Submissions S."/>
        </authorList>
    </citation>
    <scope>NUCLEOTIDE SEQUENCE [LARGE SCALE GENOMIC DNA]</scope>
    <source>
        <strain evidence="5">CGMCC 1.11014</strain>
    </source>
</reference>
<dbReference type="EMBL" id="FPBO01000027">
    <property type="protein sequence ID" value="SFV07822.1"/>
    <property type="molecule type" value="Genomic_DNA"/>
</dbReference>
<proteinExistence type="inferred from homology"/>
<dbReference type="Gene3D" id="3.10.129.10">
    <property type="entry name" value="Hotdog Thioesterase"/>
    <property type="match status" value="1"/>
</dbReference>
<evidence type="ECO:0000259" key="3">
    <source>
        <dbReference type="Pfam" id="PF03061"/>
    </source>
</evidence>
<dbReference type="SUPFAM" id="SSF54637">
    <property type="entry name" value="Thioesterase/thiol ester dehydrase-isomerase"/>
    <property type="match status" value="1"/>
</dbReference>
<dbReference type="InterPro" id="IPR006683">
    <property type="entry name" value="Thioestr_dom"/>
</dbReference>
<dbReference type="InterPro" id="IPR039298">
    <property type="entry name" value="ACOT13"/>
</dbReference>
<comment type="similarity">
    <text evidence="1">Belongs to the thioesterase PaaI family.</text>
</comment>
<feature type="domain" description="Thioesterase" evidence="3">
    <location>
        <begin position="40"/>
        <end position="115"/>
    </location>
</feature>
<dbReference type="STRING" id="1035707.SAMN05216552_102747"/>
<dbReference type="InterPro" id="IPR003736">
    <property type="entry name" value="PAAI_dom"/>
</dbReference>
<gene>
    <name evidence="4" type="ORF">SAMN05216552_102747</name>
</gene>
<evidence type="ECO:0000313" key="4">
    <source>
        <dbReference type="EMBL" id="SFV07822.1"/>
    </source>
</evidence>
<sequence>MPVHSNPLAVDLGATLLEADARTGSLTLGFEPGERFLQGNGVIQGGIVATMLDFAIAFAALARLPETRSAVTVSLNVHLVKPAPAGRYVARGTVQRMGGKLAFMQAELRRADQADVVASATAVMAVLTV</sequence>
<name>A0A1I7LDM1_9BURK</name>
<keyword evidence="5" id="KW-1185">Reference proteome</keyword>
<dbReference type="NCBIfam" id="TIGR00369">
    <property type="entry name" value="unchar_dom_1"/>
    <property type="match status" value="1"/>
</dbReference>
<keyword evidence="2" id="KW-0378">Hydrolase</keyword>
<dbReference type="AlphaFoldDB" id="A0A1I7LDM1"/>
<dbReference type="PANTHER" id="PTHR21660:SF1">
    <property type="entry name" value="ACYL-COENZYME A THIOESTERASE 13"/>
    <property type="match status" value="1"/>
</dbReference>
<evidence type="ECO:0000313" key="5">
    <source>
        <dbReference type="Proteomes" id="UP000199391"/>
    </source>
</evidence>
<organism evidence="4 5">
    <name type="scientific">Pseudoduganella namucuonensis</name>
    <dbReference type="NCBI Taxonomy" id="1035707"/>
    <lineage>
        <taxon>Bacteria</taxon>
        <taxon>Pseudomonadati</taxon>
        <taxon>Pseudomonadota</taxon>
        <taxon>Betaproteobacteria</taxon>
        <taxon>Burkholderiales</taxon>
        <taxon>Oxalobacteraceae</taxon>
        <taxon>Telluria group</taxon>
        <taxon>Pseudoduganella</taxon>
    </lineage>
</organism>
<dbReference type="Pfam" id="PF03061">
    <property type="entry name" value="4HBT"/>
    <property type="match status" value="1"/>
</dbReference>
<accession>A0A1I7LDM1</accession>
<dbReference type="Proteomes" id="UP000199391">
    <property type="component" value="Unassembled WGS sequence"/>
</dbReference>
<dbReference type="GO" id="GO:0047617">
    <property type="term" value="F:fatty acyl-CoA hydrolase activity"/>
    <property type="evidence" value="ECO:0007669"/>
    <property type="project" value="InterPro"/>
</dbReference>
<evidence type="ECO:0000256" key="1">
    <source>
        <dbReference type="ARBA" id="ARBA00008324"/>
    </source>
</evidence>
<dbReference type="PANTHER" id="PTHR21660">
    <property type="entry name" value="THIOESTERASE SUPERFAMILY MEMBER-RELATED"/>
    <property type="match status" value="1"/>
</dbReference>
<protein>
    <submittedName>
        <fullName evidence="4">Uncharacterized domain 1-containing protein</fullName>
    </submittedName>
</protein>
<evidence type="ECO:0000256" key="2">
    <source>
        <dbReference type="ARBA" id="ARBA00022801"/>
    </source>
</evidence>
<dbReference type="InterPro" id="IPR029069">
    <property type="entry name" value="HotDog_dom_sf"/>
</dbReference>